<sequence>MHFSMLLTLASMALALPSPSIAPSMQLYVSRFQARTSPSSNSTSFYVADSTESNIHYCTGSLGNPNTWQKCTCRKGSGEDMAFQFGEEMSRLGLRKGWMDGAG</sequence>
<dbReference type="Proteomes" id="UP000663193">
    <property type="component" value="Chromosome 1"/>
</dbReference>
<organism evidence="2 3">
    <name type="scientific">Phaeosphaeria nodorum (strain SN15 / ATCC MYA-4574 / FGSC 10173)</name>
    <name type="common">Glume blotch fungus</name>
    <name type="synonym">Parastagonospora nodorum</name>
    <dbReference type="NCBI Taxonomy" id="321614"/>
    <lineage>
        <taxon>Eukaryota</taxon>
        <taxon>Fungi</taxon>
        <taxon>Dikarya</taxon>
        <taxon>Ascomycota</taxon>
        <taxon>Pezizomycotina</taxon>
        <taxon>Dothideomycetes</taxon>
        <taxon>Pleosporomycetidae</taxon>
        <taxon>Pleosporales</taxon>
        <taxon>Pleosporineae</taxon>
        <taxon>Phaeosphaeriaceae</taxon>
        <taxon>Parastagonospora</taxon>
    </lineage>
</organism>
<protein>
    <recommendedName>
        <fullName evidence="4">Cyanovirin-N domain-containing protein</fullName>
    </recommendedName>
</protein>
<dbReference type="AlphaFoldDB" id="A0A7U2HXD0"/>
<keyword evidence="1" id="KW-0732">Signal</keyword>
<dbReference type="RefSeq" id="XP_001791759.1">
    <property type="nucleotide sequence ID" value="XM_001791707.1"/>
</dbReference>
<evidence type="ECO:0000313" key="2">
    <source>
        <dbReference type="EMBL" id="QRC91602.1"/>
    </source>
</evidence>
<dbReference type="KEGG" id="pno:SNOG_01102"/>
<gene>
    <name evidence="2" type="ORF">JI435_011020</name>
</gene>
<evidence type="ECO:0000256" key="1">
    <source>
        <dbReference type="SAM" id="SignalP"/>
    </source>
</evidence>
<feature type="chain" id="PRO_5034869270" description="Cyanovirin-N domain-containing protein" evidence="1">
    <location>
        <begin position="16"/>
        <end position="103"/>
    </location>
</feature>
<evidence type="ECO:0008006" key="4">
    <source>
        <dbReference type="Google" id="ProtNLM"/>
    </source>
</evidence>
<name>A0A7U2HXD0_PHANO</name>
<feature type="signal peptide" evidence="1">
    <location>
        <begin position="1"/>
        <end position="15"/>
    </location>
</feature>
<reference evidence="3" key="1">
    <citation type="journal article" date="2021" name="BMC Genomics">
        <title>Chromosome-level genome assembly and manually-curated proteome of model necrotroph Parastagonospora nodorum Sn15 reveals a genome-wide trove of candidate effector homologs, and redundancy of virulence-related functions within an accessory chromosome.</title>
        <authorList>
            <person name="Bertazzoni S."/>
            <person name="Jones D.A.B."/>
            <person name="Phan H.T."/>
            <person name="Tan K.-C."/>
            <person name="Hane J.K."/>
        </authorList>
    </citation>
    <scope>NUCLEOTIDE SEQUENCE [LARGE SCALE GENOMIC DNA]</scope>
    <source>
        <strain evidence="3">SN15 / ATCC MYA-4574 / FGSC 10173)</strain>
    </source>
</reference>
<accession>A0A7U2HXD0</accession>
<proteinExistence type="predicted"/>
<keyword evidence="3" id="KW-1185">Reference proteome</keyword>
<dbReference type="EMBL" id="CP069023">
    <property type="protein sequence ID" value="QRC91602.1"/>
    <property type="molecule type" value="Genomic_DNA"/>
</dbReference>
<evidence type="ECO:0000313" key="3">
    <source>
        <dbReference type="Proteomes" id="UP000663193"/>
    </source>
</evidence>
<dbReference type="VEuPathDB" id="FungiDB:JI435_011020"/>